<dbReference type="InterPro" id="IPR001128">
    <property type="entry name" value="Cyt_P450"/>
</dbReference>
<dbReference type="Pfam" id="PF00067">
    <property type="entry name" value="p450"/>
    <property type="match status" value="1"/>
</dbReference>
<keyword evidence="1" id="KW-1133">Transmembrane helix</keyword>
<dbReference type="OrthoDB" id="1726823at2759"/>
<protein>
    <recommendedName>
        <fullName evidence="4">Cytochrome P450</fullName>
    </recommendedName>
</protein>
<keyword evidence="3" id="KW-1185">Reference proteome</keyword>
<feature type="transmembrane region" description="Helical" evidence="1">
    <location>
        <begin position="6"/>
        <end position="25"/>
    </location>
</feature>
<dbReference type="SUPFAM" id="SSF48264">
    <property type="entry name" value="Cytochrome P450"/>
    <property type="match status" value="1"/>
</dbReference>
<dbReference type="InterPro" id="IPR036396">
    <property type="entry name" value="Cyt_P450_sf"/>
</dbReference>
<keyword evidence="1" id="KW-0812">Transmembrane</keyword>
<evidence type="ECO:0008006" key="4">
    <source>
        <dbReference type="Google" id="ProtNLM"/>
    </source>
</evidence>
<evidence type="ECO:0000313" key="3">
    <source>
        <dbReference type="Proteomes" id="UP000489600"/>
    </source>
</evidence>
<dbReference type="GO" id="GO:0020037">
    <property type="term" value="F:heme binding"/>
    <property type="evidence" value="ECO:0007669"/>
    <property type="project" value="InterPro"/>
</dbReference>
<accession>A0A565BYL5</accession>
<keyword evidence="1" id="KW-0472">Membrane</keyword>
<dbReference type="EMBL" id="CABITT030000005">
    <property type="protein sequence ID" value="VVB06417.1"/>
    <property type="molecule type" value="Genomic_DNA"/>
</dbReference>
<dbReference type="GO" id="GO:0004497">
    <property type="term" value="F:monooxygenase activity"/>
    <property type="evidence" value="ECO:0007669"/>
    <property type="project" value="InterPro"/>
</dbReference>
<dbReference type="AlphaFoldDB" id="A0A565BYL5"/>
<evidence type="ECO:0000313" key="2">
    <source>
        <dbReference type="EMBL" id="VVB06417.1"/>
    </source>
</evidence>
<dbReference type="Gene3D" id="1.10.630.10">
    <property type="entry name" value="Cytochrome P450"/>
    <property type="match status" value="1"/>
</dbReference>
<organism evidence="2 3">
    <name type="scientific">Arabis nemorensis</name>
    <dbReference type="NCBI Taxonomy" id="586526"/>
    <lineage>
        <taxon>Eukaryota</taxon>
        <taxon>Viridiplantae</taxon>
        <taxon>Streptophyta</taxon>
        <taxon>Embryophyta</taxon>
        <taxon>Tracheophyta</taxon>
        <taxon>Spermatophyta</taxon>
        <taxon>Magnoliopsida</taxon>
        <taxon>eudicotyledons</taxon>
        <taxon>Gunneridae</taxon>
        <taxon>Pentapetalae</taxon>
        <taxon>rosids</taxon>
        <taxon>malvids</taxon>
        <taxon>Brassicales</taxon>
        <taxon>Brassicaceae</taxon>
        <taxon>Arabideae</taxon>
        <taxon>Arabis</taxon>
    </lineage>
</organism>
<dbReference type="GO" id="GO:0016705">
    <property type="term" value="F:oxidoreductase activity, acting on paired donors, with incorporation or reduction of molecular oxygen"/>
    <property type="evidence" value="ECO:0007669"/>
    <property type="project" value="InterPro"/>
</dbReference>
<dbReference type="PANTHER" id="PTHR24299">
    <property type="entry name" value="CYTOCHROME P450 FAMILY 1"/>
    <property type="match status" value="1"/>
</dbReference>
<name>A0A565BYL5_9BRAS</name>
<dbReference type="GO" id="GO:0005506">
    <property type="term" value="F:iron ion binding"/>
    <property type="evidence" value="ECO:0007669"/>
    <property type="project" value="InterPro"/>
</dbReference>
<dbReference type="PANTHER" id="PTHR24299:SF59">
    <property type="entry name" value="CYTOCHROME P450 SUPERFAMILY PROTEIN"/>
    <property type="match status" value="1"/>
</dbReference>
<gene>
    <name evidence="2" type="ORF">ANE_LOCUS16861</name>
</gene>
<reference evidence="2" key="1">
    <citation type="submission" date="2019-07" db="EMBL/GenBank/DDBJ databases">
        <authorList>
            <person name="Dittberner H."/>
        </authorList>
    </citation>
    <scope>NUCLEOTIDE SEQUENCE [LARGE SCALE GENOMIC DNA]</scope>
</reference>
<sequence length="141" mass="15445">MRDTIAPALFLVLSFLSTFLLLVTVKSRRRSTALPPPPPGLPGPITLPPGPPGWPLIGNLFHIIGKAPHRSLADLSRVYRPIMRLTLGSITTVVISLPEAAREVLRTLDHDFSARTFSETVRAIGHQDFMEEAIGDTAFLK</sequence>
<proteinExistence type="predicted"/>
<dbReference type="Proteomes" id="UP000489600">
    <property type="component" value="Unassembled WGS sequence"/>
</dbReference>
<evidence type="ECO:0000256" key="1">
    <source>
        <dbReference type="SAM" id="Phobius"/>
    </source>
</evidence>
<comment type="caution">
    <text evidence="2">The sequence shown here is derived from an EMBL/GenBank/DDBJ whole genome shotgun (WGS) entry which is preliminary data.</text>
</comment>